<protein>
    <recommendedName>
        <fullName evidence="6">TRP C-terminal domain-containing protein</fullName>
    </recommendedName>
</protein>
<name>A0A4Y2ET70_ARAVE</name>
<evidence type="ECO:0000313" key="4">
    <source>
        <dbReference type="EMBL" id="GBM31105.1"/>
    </source>
</evidence>
<keyword evidence="2" id="KW-0812">Transmembrane</keyword>
<keyword evidence="2" id="KW-1133">Transmembrane helix</keyword>
<keyword evidence="3" id="KW-0732">Signal</keyword>
<dbReference type="EMBL" id="BGPR01000676">
    <property type="protein sequence ID" value="GBM31105.1"/>
    <property type="molecule type" value="Genomic_DNA"/>
</dbReference>
<dbReference type="OrthoDB" id="6426497at2759"/>
<dbReference type="Proteomes" id="UP000499080">
    <property type="component" value="Unassembled WGS sequence"/>
</dbReference>
<keyword evidence="2" id="KW-0472">Membrane</keyword>
<proteinExistence type="predicted"/>
<evidence type="ECO:0000256" key="1">
    <source>
        <dbReference type="SAM" id="MobiDB-lite"/>
    </source>
</evidence>
<feature type="transmembrane region" description="Helical" evidence="2">
    <location>
        <begin position="99"/>
        <end position="120"/>
    </location>
</feature>
<feature type="transmembrane region" description="Helical" evidence="2">
    <location>
        <begin position="68"/>
        <end position="87"/>
    </location>
</feature>
<feature type="region of interest" description="Disordered" evidence="1">
    <location>
        <begin position="197"/>
        <end position="246"/>
    </location>
</feature>
<reference evidence="4 5" key="1">
    <citation type="journal article" date="2019" name="Sci. Rep.">
        <title>Orb-weaving spider Araneus ventricosus genome elucidates the spidroin gene catalogue.</title>
        <authorList>
            <person name="Kono N."/>
            <person name="Nakamura H."/>
            <person name="Ohtoshi R."/>
            <person name="Moran D.A.P."/>
            <person name="Shinohara A."/>
            <person name="Yoshida Y."/>
            <person name="Fujiwara M."/>
            <person name="Mori M."/>
            <person name="Tomita M."/>
            <person name="Arakawa K."/>
        </authorList>
    </citation>
    <scope>NUCLEOTIDE SEQUENCE [LARGE SCALE GENOMIC DNA]</scope>
</reference>
<accession>A0A4Y2ET70</accession>
<keyword evidence="5" id="KW-1185">Reference proteome</keyword>
<feature type="compositionally biased region" description="Polar residues" evidence="1">
    <location>
        <begin position="200"/>
        <end position="228"/>
    </location>
</feature>
<evidence type="ECO:0000256" key="2">
    <source>
        <dbReference type="SAM" id="Phobius"/>
    </source>
</evidence>
<evidence type="ECO:0000256" key="3">
    <source>
        <dbReference type="SAM" id="SignalP"/>
    </source>
</evidence>
<dbReference type="AlphaFoldDB" id="A0A4Y2ET70"/>
<feature type="signal peptide" evidence="3">
    <location>
        <begin position="1"/>
        <end position="18"/>
    </location>
</feature>
<feature type="chain" id="PRO_5021252208" description="TRP C-terminal domain-containing protein" evidence="3">
    <location>
        <begin position="19"/>
        <end position="261"/>
    </location>
</feature>
<gene>
    <name evidence="4" type="ORF">AVEN_58908_1</name>
</gene>
<sequence>MDLFFWMTAFMFAFLGQQTGIPKNQHYVFVCFQMLLETFIKALLAQLMSIITWKALQYMQTANTQRRGLAMTGLTVIHVMWIFLTNLCVTCKLTLLETVVAVLEFLSLLVIGAFVLRCVITVLRKIWLHFNGAAIPQEESPPSETGILSNQVRDTTQPITQADLLSSSPNSGNSASSFGAAGVSPISGIPYCHHKAPFTTPRNMDTATSSRQAKPNNSLQRILSSSPNEGPPLNLEGNILERKTRSGAIYNRMSSGLIKKA</sequence>
<evidence type="ECO:0008006" key="6">
    <source>
        <dbReference type="Google" id="ProtNLM"/>
    </source>
</evidence>
<organism evidence="4 5">
    <name type="scientific">Araneus ventricosus</name>
    <name type="common">Orbweaver spider</name>
    <name type="synonym">Epeira ventricosa</name>
    <dbReference type="NCBI Taxonomy" id="182803"/>
    <lineage>
        <taxon>Eukaryota</taxon>
        <taxon>Metazoa</taxon>
        <taxon>Ecdysozoa</taxon>
        <taxon>Arthropoda</taxon>
        <taxon>Chelicerata</taxon>
        <taxon>Arachnida</taxon>
        <taxon>Araneae</taxon>
        <taxon>Araneomorphae</taxon>
        <taxon>Entelegynae</taxon>
        <taxon>Araneoidea</taxon>
        <taxon>Araneidae</taxon>
        <taxon>Araneus</taxon>
    </lineage>
</organism>
<evidence type="ECO:0000313" key="5">
    <source>
        <dbReference type="Proteomes" id="UP000499080"/>
    </source>
</evidence>
<comment type="caution">
    <text evidence="4">The sequence shown here is derived from an EMBL/GenBank/DDBJ whole genome shotgun (WGS) entry which is preliminary data.</text>
</comment>
<feature type="transmembrane region" description="Helical" evidence="2">
    <location>
        <begin position="34"/>
        <end position="56"/>
    </location>
</feature>